<dbReference type="KEGG" id="nib:GU926_13620"/>
<dbReference type="SUPFAM" id="SSF54427">
    <property type="entry name" value="NTF2-like"/>
    <property type="match status" value="1"/>
</dbReference>
<name>A0A6P1P133_9BACT</name>
<dbReference type="InterPro" id="IPR032710">
    <property type="entry name" value="NTF2-like_dom_sf"/>
</dbReference>
<evidence type="ECO:0000313" key="2">
    <source>
        <dbReference type="EMBL" id="QHL88415.1"/>
    </source>
</evidence>
<sequence>MDTHQREYIIHQYIEGYNQFDVAKMVAHFDESIVFENVSGGEVNLSLQGIEAFKQQAEQATAYFSSRKQTPISFQHQANQTEVTLDYHAILAMDFPTGQKIGDELALQGKSVFTFSGDKVIKLVDIS</sequence>
<evidence type="ECO:0000259" key="1">
    <source>
        <dbReference type="Pfam" id="PF12680"/>
    </source>
</evidence>
<proteinExistence type="predicted"/>
<gene>
    <name evidence="2" type="ORF">GU926_13620</name>
</gene>
<protein>
    <submittedName>
        <fullName evidence="2">Nuclear transport factor 2 family protein</fullName>
    </submittedName>
</protein>
<reference evidence="2 3" key="1">
    <citation type="submission" date="2020-01" db="EMBL/GenBank/DDBJ databases">
        <authorList>
            <person name="Kim M."/>
        </authorList>
    </citation>
    <scope>NUCLEOTIDE SEQUENCE [LARGE SCALE GENOMIC DNA]</scope>
    <source>
        <strain evidence="2 3">BT10</strain>
    </source>
</reference>
<dbReference type="RefSeq" id="WP_160692794.1">
    <property type="nucleotide sequence ID" value="NZ_CP047897.1"/>
</dbReference>
<accession>A0A6P1P133</accession>
<dbReference type="AlphaFoldDB" id="A0A6P1P133"/>
<dbReference type="Pfam" id="PF12680">
    <property type="entry name" value="SnoaL_2"/>
    <property type="match status" value="1"/>
</dbReference>
<dbReference type="Gene3D" id="3.10.450.50">
    <property type="match status" value="1"/>
</dbReference>
<dbReference type="Proteomes" id="UP000464214">
    <property type="component" value="Chromosome"/>
</dbReference>
<feature type="domain" description="SnoaL-like" evidence="1">
    <location>
        <begin position="11"/>
        <end position="121"/>
    </location>
</feature>
<dbReference type="InterPro" id="IPR037401">
    <property type="entry name" value="SnoaL-like"/>
</dbReference>
<organism evidence="2 3">
    <name type="scientific">Nibribacter ruber</name>
    <dbReference type="NCBI Taxonomy" id="2698458"/>
    <lineage>
        <taxon>Bacteria</taxon>
        <taxon>Pseudomonadati</taxon>
        <taxon>Bacteroidota</taxon>
        <taxon>Cytophagia</taxon>
        <taxon>Cytophagales</taxon>
        <taxon>Hymenobacteraceae</taxon>
        <taxon>Nibribacter</taxon>
    </lineage>
</organism>
<dbReference type="EMBL" id="CP047897">
    <property type="protein sequence ID" value="QHL88415.1"/>
    <property type="molecule type" value="Genomic_DNA"/>
</dbReference>
<keyword evidence="3" id="KW-1185">Reference proteome</keyword>
<evidence type="ECO:0000313" key="3">
    <source>
        <dbReference type="Proteomes" id="UP000464214"/>
    </source>
</evidence>